<dbReference type="SUPFAM" id="SSF56219">
    <property type="entry name" value="DNase I-like"/>
    <property type="match status" value="1"/>
</dbReference>
<feature type="domain" description="Endonuclease/exonuclease/phosphatase" evidence="1">
    <location>
        <begin position="4"/>
        <end position="234"/>
    </location>
</feature>
<dbReference type="EMBL" id="BMAT01001182">
    <property type="protein sequence ID" value="GFR81324.1"/>
    <property type="molecule type" value="Genomic_DNA"/>
</dbReference>
<gene>
    <name evidence="2" type="ORF">ElyMa_000601700</name>
</gene>
<keyword evidence="2" id="KW-0378">Hydrolase</keyword>
<proteinExistence type="predicted"/>
<evidence type="ECO:0000259" key="1">
    <source>
        <dbReference type="Pfam" id="PF03372"/>
    </source>
</evidence>
<dbReference type="SUPFAM" id="SSF56672">
    <property type="entry name" value="DNA/RNA polymerases"/>
    <property type="match status" value="1"/>
</dbReference>
<dbReference type="InterPro" id="IPR005135">
    <property type="entry name" value="Endo/exonuclease/phosphatase"/>
</dbReference>
<reference evidence="2 3" key="1">
    <citation type="journal article" date="2021" name="Elife">
        <title>Chloroplast acquisition without the gene transfer in kleptoplastic sea slugs, Plakobranchus ocellatus.</title>
        <authorList>
            <person name="Maeda T."/>
            <person name="Takahashi S."/>
            <person name="Yoshida T."/>
            <person name="Shimamura S."/>
            <person name="Takaki Y."/>
            <person name="Nagai Y."/>
            <person name="Toyoda A."/>
            <person name="Suzuki Y."/>
            <person name="Arimoto A."/>
            <person name="Ishii H."/>
            <person name="Satoh N."/>
            <person name="Nishiyama T."/>
            <person name="Hasebe M."/>
            <person name="Maruyama T."/>
            <person name="Minagawa J."/>
            <person name="Obokata J."/>
            <person name="Shigenobu S."/>
        </authorList>
    </citation>
    <scope>NUCLEOTIDE SEQUENCE [LARGE SCALE GENOMIC DNA]</scope>
</reference>
<dbReference type="Gene3D" id="3.60.10.10">
    <property type="entry name" value="Endonuclease/exonuclease/phosphatase"/>
    <property type="match status" value="1"/>
</dbReference>
<dbReference type="PANTHER" id="PTHR19446">
    <property type="entry name" value="REVERSE TRANSCRIPTASES"/>
    <property type="match status" value="1"/>
</dbReference>
<keyword evidence="2" id="KW-0255">Endonuclease</keyword>
<dbReference type="AlphaFoldDB" id="A0AAV4G7Q3"/>
<protein>
    <submittedName>
        <fullName evidence="2">Endonuclease-reverse transcriptase</fullName>
    </submittedName>
</protein>
<accession>A0AAV4G7Q3</accession>
<dbReference type="Proteomes" id="UP000762676">
    <property type="component" value="Unassembled WGS sequence"/>
</dbReference>
<evidence type="ECO:0000313" key="2">
    <source>
        <dbReference type="EMBL" id="GFR81324.1"/>
    </source>
</evidence>
<dbReference type="Pfam" id="PF03372">
    <property type="entry name" value="Exo_endo_phos"/>
    <property type="match status" value="1"/>
</dbReference>
<keyword evidence="2" id="KW-0540">Nuclease</keyword>
<dbReference type="InterPro" id="IPR043502">
    <property type="entry name" value="DNA/RNA_pol_sf"/>
</dbReference>
<comment type="caution">
    <text evidence="2">The sequence shown here is derived from an EMBL/GenBank/DDBJ whole genome shotgun (WGS) entry which is preliminary data.</text>
</comment>
<dbReference type="InterPro" id="IPR036691">
    <property type="entry name" value="Endo/exonu/phosph_ase_sf"/>
</dbReference>
<keyword evidence="3" id="KW-1185">Reference proteome</keyword>
<organism evidence="2 3">
    <name type="scientific">Elysia marginata</name>
    <dbReference type="NCBI Taxonomy" id="1093978"/>
    <lineage>
        <taxon>Eukaryota</taxon>
        <taxon>Metazoa</taxon>
        <taxon>Spiralia</taxon>
        <taxon>Lophotrochozoa</taxon>
        <taxon>Mollusca</taxon>
        <taxon>Gastropoda</taxon>
        <taxon>Heterobranchia</taxon>
        <taxon>Euthyneura</taxon>
        <taxon>Panpulmonata</taxon>
        <taxon>Sacoglossa</taxon>
        <taxon>Placobranchoidea</taxon>
        <taxon>Plakobranchidae</taxon>
        <taxon>Elysia</taxon>
    </lineage>
</organism>
<dbReference type="GO" id="GO:0004519">
    <property type="term" value="F:endonuclease activity"/>
    <property type="evidence" value="ECO:0007669"/>
    <property type="project" value="UniProtKB-KW"/>
</dbReference>
<evidence type="ECO:0000313" key="3">
    <source>
        <dbReference type="Proteomes" id="UP000762676"/>
    </source>
</evidence>
<name>A0AAV4G7Q3_9GAST</name>
<dbReference type="CDD" id="cd09076">
    <property type="entry name" value="L1-EN"/>
    <property type="match status" value="1"/>
</dbReference>
<sequence length="592" mass="67845">MKIATWNVRTLNQKGKFENVKMEMTRMKVDILGLAEVRWTGADMITSDGYKMVFSGGNLHERGVGIMLTPNIAKSLKGFWPVSDKIIVTTLSSKPFDTSIIQVYAPTTDHDDTEVEAFYEELDKTLQQLKSTNIKIIMGDFNAKVGARRFGNTVGLHGLGEINERGEMLVGWCQENDLVVANTWFENHPRRKWTWISPGDKYRNQIDYVLIQSRFRNAVLSAKTMPGADCGSDHNPVVCKVHAKLKALKKPKHQMNYNLKALNKDPDLRNKFTIEVQNKFEALEAGTAEERQWEILKESIEKAAEENIPKQPKREHKKWMKQSILDKMALRRKAKQYPSRYKSIDKEIKKMCNEAKEEWINGQCKEIEDCKKADNAYMHQKINDIASKKRTAQGGCIKSKDGKILMETSDILERWSEYIQELFYDERGQQPETQMPIEGPPILKAEVEKAINDMKNGKAAGPDQIPIELLQALGNWGIDQLTKLLNRIYDKGNIPKDMSISTFITLQKKPGAAEFKNRRTISLMSHTLKLLLRILLTRIRSKIKPEISETQFGFVANKGTTNAIFTMTMLVERCIETPERPISMLYWLLQSI</sequence>